<dbReference type="InterPro" id="IPR010982">
    <property type="entry name" value="Lambda_DNA-bd_dom_sf"/>
</dbReference>
<dbReference type="PROSITE" id="PS50005">
    <property type="entry name" value="TPR"/>
    <property type="match status" value="2"/>
</dbReference>
<evidence type="ECO:0000313" key="4">
    <source>
        <dbReference type="Proteomes" id="UP000677436"/>
    </source>
</evidence>
<dbReference type="Gene3D" id="1.25.40.10">
    <property type="entry name" value="Tetratricopeptide repeat domain"/>
    <property type="match status" value="2"/>
</dbReference>
<sequence length="451" mass="52124">MIELGHNIRRRRKELGLTQSQLAKGIISTPYLSLIENGKALPRPDILLPLAKRLQTSVESLMGVTDENTMEQVQSLIEKARSALIYEANGFEQAHQYVDTLHKLVESVSDPHILMKVDLLEINLYEHKFDVDRYTQLMKSFEEKWENFRNDPDILVQYLRIKGNMEFHMARYEKAMWHYKAAEKRLADVTDEIEKGYIYGNLGKTYLLLANPSLGILYAEKAMQIMSAHDRWLEMCHLLQLIGSCYCYNGEYEEALHYFERILRMCDQFLVSSLLISRAYHEIGICHMKLGNTEKAIHFLNQSLDVVEPGGLPDWEIGVVHQSLCQTYLKRGDLVQAKKHILTALELLQDRKNFLAECYIYLGKIAYAENNPETFVTYYMRAIEIFEELDIGEKIARAAHTLGRYFLEQGEHQRGAELLLKASRHYGQLIPTVDFDVDLPTPIKTAQQKSG</sequence>
<organism evidence="3 4">
    <name type="scientific">Polycladomyces abyssicola</name>
    <dbReference type="NCBI Taxonomy" id="1125966"/>
    <lineage>
        <taxon>Bacteria</taxon>
        <taxon>Bacillati</taxon>
        <taxon>Bacillota</taxon>
        <taxon>Bacilli</taxon>
        <taxon>Bacillales</taxon>
        <taxon>Thermoactinomycetaceae</taxon>
        <taxon>Polycladomyces</taxon>
    </lineage>
</organism>
<feature type="repeat" description="TPR" evidence="1">
    <location>
        <begin position="277"/>
        <end position="310"/>
    </location>
</feature>
<dbReference type="InterPro" id="IPR011990">
    <property type="entry name" value="TPR-like_helical_dom_sf"/>
</dbReference>
<dbReference type="RefSeq" id="WP_212773970.1">
    <property type="nucleotide sequence ID" value="NZ_AP024601.1"/>
</dbReference>
<proteinExistence type="predicted"/>
<gene>
    <name evidence="3" type="ORF">JIR001_04060</name>
</gene>
<dbReference type="SMART" id="SM00028">
    <property type="entry name" value="TPR"/>
    <property type="match status" value="7"/>
</dbReference>
<accession>A0A8D5UDB9</accession>
<dbReference type="SUPFAM" id="SSF48452">
    <property type="entry name" value="TPR-like"/>
    <property type="match status" value="2"/>
</dbReference>
<dbReference type="PROSITE" id="PS50943">
    <property type="entry name" value="HTH_CROC1"/>
    <property type="match status" value="1"/>
</dbReference>
<keyword evidence="4" id="KW-1185">Reference proteome</keyword>
<dbReference type="Proteomes" id="UP000677436">
    <property type="component" value="Chromosome"/>
</dbReference>
<reference evidence="3" key="2">
    <citation type="journal article" date="2021" name="Microbiol. Resour. Announc.">
        <title>Complete Genome Sequence of Polycladomyces abyssicola JIR-001T, Isolated from Hemipelagic Sediment in Deep Seawater.</title>
        <authorList>
            <person name="Tsubouchi T."/>
            <person name="Kaneko Y."/>
        </authorList>
    </citation>
    <scope>NUCLEOTIDE SEQUENCE</scope>
    <source>
        <strain evidence="3">JIR-001</strain>
    </source>
</reference>
<dbReference type="PANTHER" id="PTHR10098">
    <property type="entry name" value="RAPSYN-RELATED"/>
    <property type="match status" value="1"/>
</dbReference>
<feature type="repeat" description="TPR" evidence="1">
    <location>
        <begin position="236"/>
        <end position="269"/>
    </location>
</feature>
<name>A0A8D5UDB9_9BACL</name>
<dbReference type="EMBL" id="AP024601">
    <property type="protein sequence ID" value="BCU80623.1"/>
    <property type="molecule type" value="Genomic_DNA"/>
</dbReference>
<dbReference type="InterPro" id="IPR001387">
    <property type="entry name" value="Cro/C1-type_HTH"/>
</dbReference>
<dbReference type="Pfam" id="PF13424">
    <property type="entry name" value="TPR_12"/>
    <property type="match status" value="1"/>
</dbReference>
<dbReference type="Pfam" id="PF01381">
    <property type="entry name" value="HTH_3"/>
    <property type="match status" value="1"/>
</dbReference>
<dbReference type="InterPro" id="IPR019734">
    <property type="entry name" value="TPR_rpt"/>
</dbReference>
<evidence type="ECO:0000256" key="1">
    <source>
        <dbReference type="PROSITE-ProRule" id="PRU00339"/>
    </source>
</evidence>
<dbReference type="Gene3D" id="1.10.260.40">
    <property type="entry name" value="lambda repressor-like DNA-binding domains"/>
    <property type="match status" value="1"/>
</dbReference>
<evidence type="ECO:0000313" key="3">
    <source>
        <dbReference type="EMBL" id="BCU80623.1"/>
    </source>
</evidence>
<keyword evidence="1" id="KW-0802">TPR repeat</keyword>
<dbReference type="AlphaFoldDB" id="A0A8D5UDB9"/>
<dbReference type="SMART" id="SM00530">
    <property type="entry name" value="HTH_XRE"/>
    <property type="match status" value="1"/>
</dbReference>
<protein>
    <submittedName>
        <fullName evidence="3">Transcriptional regulator</fullName>
    </submittedName>
</protein>
<feature type="domain" description="HTH cro/C1-type" evidence="2">
    <location>
        <begin position="8"/>
        <end position="61"/>
    </location>
</feature>
<evidence type="ECO:0000259" key="2">
    <source>
        <dbReference type="PROSITE" id="PS50943"/>
    </source>
</evidence>
<dbReference type="KEGG" id="pabs:JIR001_04060"/>
<dbReference type="SUPFAM" id="SSF47413">
    <property type="entry name" value="lambda repressor-like DNA-binding domains"/>
    <property type="match status" value="1"/>
</dbReference>
<reference evidence="3" key="1">
    <citation type="journal article" date="2013" name="Int. J. Syst. Evol. Microbiol.">
        <title>Polycladomyces abyssicola gen. nov., sp. nov., a thermophilic filamentous bacterium isolated from hemipelagic sediment.</title>
        <authorList>
            <person name="Tsubouchi T."/>
            <person name="Shimane Y."/>
            <person name="Mori K."/>
            <person name="Usui K."/>
            <person name="Hiraki T."/>
            <person name="Tame A."/>
            <person name="Uematsu K."/>
            <person name="Maruyama T."/>
            <person name="Hatada Y."/>
        </authorList>
    </citation>
    <scope>NUCLEOTIDE SEQUENCE</scope>
    <source>
        <strain evidence="3">JIR-001</strain>
    </source>
</reference>
<dbReference type="CDD" id="cd00093">
    <property type="entry name" value="HTH_XRE"/>
    <property type="match status" value="1"/>
</dbReference>
<dbReference type="GO" id="GO:0003677">
    <property type="term" value="F:DNA binding"/>
    <property type="evidence" value="ECO:0007669"/>
    <property type="project" value="InterPro"/>
</dbReference>